<dbReference type="RefSeq" id="WP_004462102.1">
    <property type="nucleotide sequence ID" value="NZ_CACRUA010000019.1"/>
</dbReference>
<organism evidence="3">
    <name type="scientific">Clostridium symbiosum</name>
    <name type="common">Bacteroides symbiosus</name>
    <dbReference type="NCBI Taxonomy" id="1512"/>
    <lineage>
        <taxon>Bacteria</taxon>
        <taxon>Bacillati</taxon>
        <taxon>Bacillota</taxon>
        <taxon>Clostridia</taxon>
        <taxon>Lachnospirales</taxon>
        <taxon>Lachnospiraceae</taxon>
        <taxon>Otoolea</taxon>
    </lineage>
</organism>
<reference evidence="2" key="2">
    <citation type="submission" date="2023-01" db="EMBL/GenBank/DDBJ databases">
        <title>Human gut microbiome strain richness.</title>
        <authorList>
            <person name="Chen-Liaw A."/>
        </authorList>
    </citation>
    <scope>NUCLEOTIDE SEQUENCE</scope>
    <source>
        <strain evidence="2">B1_m1001713B170214d0_201011</strain>
    </source>
</reference>
<reference evidence="3" key="1">
    <citation type="submission" date="2019-11" db="EMBL/GenBank/DDBJ databases">
        <authorList>
            <person name="Feng L."/>
        </authorList>
    </citation>
    <scope>NUCLEOTIDE SEQUENCE</scope>
    <source>
        <strain evidence="3">CsymbiosumLFYP84</strain>
    </source>
</reference>
<feature type="transmembrane region" description="Helical" evidence="1">
    <location>
        <begin position="9"/>
        <end position="31"/>
    </location>
</feature>
<feature type="transmembrane region" description="Helical" evidence="1">
    <location>
        <begin position="116"/>
        <end position="136"/>
    </location>
</feature>
<keyword evidence="1" id="KW-0812">Transmembrane</keyword>
<protein>
    <submittedName>
        <fullName evidence="2">DUF3021 domain-containing protein</fullName>
    </submittedName>
</protein>
<sequence>MKKNLFYRCLFGAPTGLAISYAITIIISLFIGDGRFHAVVPELTALCGSEINAVLLQSVCSLIYGAIWAGSSVVWEKENWSLLRQTITHLIIGSAATFPIAYLLRWMEHSLLGISLYFALFFAIYFVIWFSLYSVTKRRIRQLNARVRENNRPKAGV</sequence>
<keyword evidence="1" id="KW-1133">Transmembrane helix</keyword>
<dbReference type="AlphaFoldDB" id="A0A6N3CJ30"/>
<proteinExistence type="predicted"/>
<dbReference type="InterPro" id="IPR021560">
    <property type="entry name" value="DUF3021"/>
</dbReference>
<evidence type="ECO:0000256" key="1">
    <source>
        <dbReference type="SAM" id="Phobius"/>
    </source>
</evidence>
<evidence type="ECO:0000313" key="3">
    <source>
        <dbReference type="EMBL" id="VYU16740.1"/>
    </source>
</evidence>
<feature type="transmembrane region" description="Helical" evidence="1">
    <location>
        <begin position="87"/>
        <end position="104"/>
    </location>
</feature>
<dbReference type="EMBL" id="JAQLGM010000070">
    <property type="protein sequence ID" value="MDB2002384.1"/>
    <property type="molecule type" value="Genomic_DNA"/>
</dbReference>
<name>A0A6N3CJ30_CLOSY</name>
<keyword evidence="1" id="KW-0472">Membrane</keyword>
<feature type="transmembrane region" description="Helical" evidence="1">
    <location>
        <begin position="51"/>
        <end position="75"/>
    </location>
</feature>
<dbReference type="Pfam" id="PF11457">
    <property type="entry name" value="DUF3021"/>
    <property type="match status" value="1"/>
</dbReference>
<dbReference type="Proteomes" id="UP001300871">
    <property type="component" value="Unassembled WGS sequence"/>
</dbReference>
<gene>
    <name evidence="3" type="ORF">CSLFYP84_01482</name>
    <name evidence="2" type="ORF">PM006_19480</name>
</gene>
<accession>A0A6N3CJ30</accession>
<evidence type="ECO:0000313" key="2">
    <source>
        <dbReference type="EMBL" id="MDB2002384.1"/>
    </source>
</evidence>
<dbReference type="EMBL" id="CACRUA010000019">
    <property type="protein sequence ID" value="VYU16740.1"/>
    <property type="molecule type" value="Genomic_DNA"/>
</dbReference>